<protein>
    <submittedName>
        <fullName evidence="1">Uncharacterized protein</fullName>
    </submittedName>
</protein>
<comment type="caution">
    <text evidence="1">The sequence shown here is derived from an EMBL/GenBank/DDBJ whole genome shotgun (WGS) entry which is preliminary data.</text>
</comment>
<name>A0A9Q3EB08_9BASI</name>
<proteinExistence type="predicted"/>
<evidence type="ECO:0000313" key="2">
    <source>
        <dbReference type="Proteomes" id="UP000765509"/>
    </source>
</evidence>
<organism evidence="1 2">
    <name type="scientific">Austropuccinia psidii MF-1</name>
    <dbReference type="NCBI Taxonomy" id="1389203"/>
    <lineage>
        <taxon>Eukaryota</taxon>
        <taxon>Fungi</taxon>
        <taxon>Dikarya</taxon>
        <taxon>Basidiomycota</taxon>
        <taxon>Pucciniomycotina</taxon>
        <taxon>Pucciniomycetes</taxon>
        <taxon>Pucciniales</taxon>
        <taxon>Sphaerophragmiaceae</taxon>
        <taxon>Austropuccinia</taxon>
    </lineage>
</organism>
<reference evidence="1" key="1">
    <citation type="submission" date="2021-03" db="EMBL/GenBank/DDBJ databases">
        <title>Draft genome sequence of rust myrtle Austropuccinia psidii MF-1, a brazilian biotype.</title>
        <authorList>
            <person name="Quecine M.C."/>
            <person name="Pachon D.M.R."/>
            <person name="Bonatelli M.L."/>
            <person name="Correr F.H."/>
            <person name="Franceschini L.M."/>
            <person name="Leite T.F."/>
            <person name="Margarido G.R.A."/>
            <person name="Almeida C.A."/>
            <person name="Ferrarezi J.A."/>
            <person name="Labate C.A."/>
        </authorList>
    </citation>
    <scope>NUCLEOTIDE SEQUENCE</scope>
    <source>
        <strain evidence="1">MF-1</strain>
    </source>
</reference>
<dbReference type="Proteomes" id="UP000765509">
    <property type="component" value="Unassembled WGS sequence"/>
</dbReference>
<evidence type="ECO:0000313" key="1">
    <source>
        <dbReference type="EMBL" id="MBW0516847.1"/>
    </source>
</evidence>
<accession>A0A9Q3EB08</accession>
<dbReference type="AlphaFoldDB" id="A0A9Q3EB08"/>
<dbReference type="EMBL" id="AVOT02025518">
    <property type="protein sequence ID" value="MBW0516847.1"/>
    <property type="molecule type" value="Genomic_DNA"/>
</dbReference>
<gene>
    <name evidence="1" type="ORF">O181_056562</name>
</gene>
<sequence length="116" mass="13298">MREIGARPLVPNHKWAHLTPIFSKILKWSYIAIDLQDASHGLWQPPEATSLLPEAFPLKTIQAFLPIMDPRFQEPGMGHKWYHIPLCTISPQNSNGDTLKTPFPHFTSHEYSIIPF</sequence>
<keyword evidence="2" id="KW-1185">Reference proteome</keyword>